<dbReference type="EMBL" id="BOMP01000095">
    <property type="protein sequence ID" value="GIE42489.1"/>
    <property type="molecule type" value="Genomic_DNA"/>
</dbReference>
<dbReference type="AlphaFoldDB" id="A0A7W7HQ54"/>
<sequence length="136" mass="15220">MPVFYKGPRAVITEQIVEVSRESHRRFQVAEMTELHIVRFDPGPEGAGRQFLGASALVAAVVAVPLVGPASGLLAVLVSGVLAVNALYWLRPRAGRWWQLRATYHGRVVEVFSSRDEREFTGFCRGLVRCLEFRRP</sequence>
<evidence type="ECO:0000313" key="4">
    <source>
        <dbReference type="Proteomes" id="UP000590511"/>
    </source>
</evidence>
<dbReference type="Proteomes" id="UP000631312">
    <property type="component" value="Unassembled WGS sequence"/>
</dbReference>
<keyword evidence="1" id="KW-1133">Transmembrane helix</keyword>
<dbReference type="Pfam" id="PF19744">
    <property type="entry name" value="DUF6232"/>
    <property type="match status" value="1"/>
</dbReference>
<keyword evidence="1" id="KW-0812">Transmembrane</keyword>
<evidence type="ECO:0000313" key="5">
    <source>
        <dbReference type="Proteomes" id="UP000631312"/>
    </source>
</evidence>
<evidence type="ECO:0000313" key="2">
    <source>
        <dbReference type="EMBL" id="GIE42489.1"/>
    </source>
</evidence>
<gene>
    <name evidence="2" type="ORF">Alo02nite_53870</name>
    <name evidence="3" type="ORF">BJ964_008819</name>
</gene>
<dbReference type="RefSeq" id="WP_188126172.1">
    <property type="nucleotide sequence ID" value="NZ_BOMP01000095.1"/>
</dbReference>
<dbReference type="EMBL" id="JACHNC010000001">
    <property type="protein sequence ID" value="MBB4754658.1"/>
    <property type="molecule type" value="Genomic_DNA"/>
</dbReference>
<dbReference type="InterPro" id="IPR045629">
    <property type="entry name" value="DUF6232"/>
</dbReference>
<reference evidence="2 5" key="2">
    <citation type="submission" date="2021-01" db="EMBL/GenBank/DDBJ databases">
        <title>Whole genome shotgun sequence of Actinoplanes lobatus NBRC 12513.</title>
        <authorList>
            <person name="Komaki H."/>
            <person name="Tamura T."/>
        </authorList>
    </citation>
    <scope>NUCLEOTIDE SEQUENCE [LARGE SCALE GENOMIC DNA]</scope>
    <source>
        <strain evidence="2 5">NBRC 12513</strain>
    </source>
</reference>
<protein>
    <submittedName>
        <fullName evidence="3">Uncharacterized protein</fullName>
    </submittedName>
</protein>
<evidence type="ECO:0000256" key="1">
    <source>
        <dbReference type="SAM" id="Phobius"/>
    </source>
</evidence>
<proteinExistence type="predicted"/>
<feature type="transmembrane region" description="Helical" evidence="1">
    <location>
        <begin position="73"/>
        <end position="90"/>
    </location>
</feature>
<keyword evidence="1" id="KW-0472">Membrane</keyword>
<accession>A0A7W7HQ54</accession>
<reference evidence="3 4" key="1">
    <citation type="submission" date="2020-08" db="EMBL/GenBank/DDBJ databases">
        <title>Sequencing the genomes of 1000 actinobacteria strains.</title>
        <authorList>
            <person name="Klenk H.-P."/>
        </authorList>
    </citation>
    <scope>NUCLEOTIDE SEQUENCE [LARGE SCALE GENOMIC DNA]</scope>
    <source>
        <strain evidence="3 4">DSM 43150</strain>
    </source>
</reference>
<organism evidence="3 4">
    <name type="scientific">Actinoplanes lobatus</name>
    <dbReference type="NCBI Taxonomy" id="113568"/>
    <lineage>
        <taxon>Bacteria</taxon>
        <taxon>Bacillati</taxon>
        <taxon>Actinomycetota</taxon>
        <taxon>Actinomycetes</taxon>
        <taxon>Micromonosporales</taxon>
        <taxon>Micromonosporaceae</taxon>
        <taxon>Actinoplanes</taxon>
    </lineage>
</organism>
<comment type="caution">
    <text evidence="3">The sequence shown here is derived from an EMBL/GenBank/DDBJ whole genome shotgun (WGS) entry which is preliminary data.</text>
</comment>
<evidence type="ECO:0000313" key="3">
    <source>
        <dbReference type="EMBL" id="MBB4754658.1"/>
    </source>
</evidence>
<dbReference type="Proteomes" id="UP000590511">
    <property type="component" value="Unassembled WGS sequence"/>
</dbReference>
<name>A0A7W7HQ54_9ACTN</name>
<keyword evidence="5" id="KW-1185">Reference proteome</keyword>